<organism evidence="3 4">
    <name type="scientific">Paraburkholderia ribeironis</name>
    <dbReference type="NCBI Taxonomy" id="1247936"/>
    <lineage>
        <taxon>Bacteria</taxon>
        <taxon>Pseudomonadati</taxon>
        <taxon>Pseudomonadota</taxon>
        <taxon>Betaproteobacteria</taxon>
        <taxon>Burkholderiales</taxon>
        <taxon>Burkholderiaceae</taxon>
        <taxon>Paraburkholderia</taxon>
    </lineage>
</organism>
<dbReference type="EMBL" id="CYGX02000046">
    <property type="protein sequence ID" value="SIT44036.1"/>
    <property type="molecule type" value="Genomic_DNA"/>
</dbReference>
<dbReference type="InterPro" id="IPR052910">
    <property type="entry name" value="ABC-Purine-Binding"/>
</dbReference>
<dbReference type="Proteomes" id="UP000187012">
    <property type="component" value="Unassembled WGS sequence"/>
</dbReference>
<dbReference type="Gene3D" id="3.40.50.2300">
    <property type="match status" value="2"/>
</dbReference>
<dbReference type="PANTHER" id="PTHR43208:SF1">
    <property type="entry name" value="ABC TRANSPORTER SUBSTRATE-BINDING PROTEIN"/>
    <property type="match status" value="1"/>
</dbReference>
<evidence type="ECO:0000313" key="3">
    <source>
        <dbReference type="EMBL" id="SIT44036.1"/>
    </source>
</evidence>
<dbReference type="CDD" id="cd19963">
    <property type="entry name" value="PBP1_BMP-like"/>
    <property type="match status" value="1"/>
</dbReference>
<keyword evidence="1" id="KW-0732">Signal</keyword>
<dbReference type="STRING" id="1247936.BN2475_460021"/>
<dbReference type="InterPro" id="IPR003760">
    <property type="entry name" value="PnrA-like"/>
</dbReference>
<reference evidence="3 4" key="1">
    <citation type="submission" date="2016-12" db="EMBL/GenBank/DDBJ databases">
        <authorList>
            <person name="Song W.-J."/>
            <person name="Kurnit D.M."/>
        </authorList>
    </citation>
    <scope>NUCLEOTIDE SEQUENCE [LARGE SCALE GENOMIC DNA]</scope>
    <source>
        <strain evidence="3 4">STM7296</strain>
    </source>
</reference>
<dbReference type="GO" id="GO:0005886">
    <property type="term" value="C:plasma membrane"/>
    <property type="evidence" value="ECO:0007669"/>
    <property type="project" value="InterPro"/>
</dbReference>
<feature type="domain" description="ABC transporter substrate-binding protein PnrA-like" evidence="2">
    <location>
        <begin position="87"/>
        <end position="370"/>
    </location>
</feature>
<accession>A0A1N7S9H4</accession>
<gene>
    <name evidence="3" type="ORF">BN2475_460021</name>
</gene>
<dbReference type="AlphaFoldDB" id="A0A1N7S9H4"/>
<name>A0A1N7S9H4_9BURK</name>
<evidence type="ECO:0000256" key="1">
    <source>
        <dbReference type="ARBA" id="ARBA00022729"/>
    </source>
</evidence>
<protein>
    <submittedName>
        <fullName evidence="3">Purine-binding protein BAB2_0673</fullName>
    </submittedName>
</protein>
<evidence type="ECO:0000259" key="2">
    <source>
        <dbReference type="Pfam" id="PF02608"/>
    </source>
</evidence>
<proteinExistence type="predicted"/>
<keyword evidence="4" id="KW-1185">Reference proteome</keyword>
<evidence type="ECO:0000313" key="4">
    <source>
        <dbReference type="Proteomes" id="UP000187012"/>
    </source>
</evidence>
<dbReference type="Pfam" id="PF02608">
    <property type="entry name" value="Bmp"/>
    <property type="match status" value="1"/>
</dbReference>
<sequence>MAIFSRKLAFEYGEAGALQGNRDKRWGALSTTFGEFMKTKLVRALTHSLRIRTVRTVLAAAVGASVCATLGFGAGAAAAASPEPVGVAFVYLGNPGDAGWTYAHEQGVKEVEVKFGDKIKVTRVENVPESADSERVFRDLASKGNRIVVGSSFGFQDFELKVAKDFPDTVFEHATGYKKAANFATYDVRTYQSAYLAGLVAGYTTKSNLLGFVGSVPVPEVVRNINAFTMGARSVNPNAHVKVVWINSWFDPGREKQAAETLIGQGADVLIQNTDSTATMQTAEQKKVHAFGWDSDMKKFGPNAQLGACVSNWGVYYTHLVQQVMSNTWDNTPVWWGLKENAIDLADINTNAVSPATQKALSQKRDDIISGKFNPFAGPIADQSGVVKVAAGKSLSDAELLRLNWFVQGVDGSLPK</sequence>
<dbReference type="PANTHER" id="PTHR43208">
    <property type="entry name" value="ABC TRANSPORTER SUBSTRATE-BINDING PROTEIN"/>
    <property type="match status" value="1"/>
</dbReference>